<accession>A0A0A5GN45</accession>
<comment type="caution">
    <text evidence="2">The sequence shown here is derived from an EMBL/GenBank/DDBJ whole genome shotgun (WGS) entry which is preliminary data.</text>
</comment>
<feature type="compositionally biased region" description="Basic and acidic residues" evidence="1">
    <location>
        <begin position="8"/>
        <end position="44"/>
    </location>
</feature>
<dbReference type="Proteomes" id="UP000030528">
    <property type="component" value="Unassembled WGS sequence"/>
</dbReference>
<evidence type="ECO:0008006" key="4">
    <source>
        <dbReference type="Google" id="ProtNLM"/>
    </source>
</evidence>
<dbReference type="Pfam" id="PF13081">
    <property type="entry name" value="DUF3941"/>
    <property type="match status" value="1"/>
</dbReference>
<proteinExistence type="predicted"/>
<dbReference type="OrthoDB" id="2922782at2"/>
<name>A0A0A5GN45_9BACI</name>
<gene>
    <name evidence="2" type="ORF">N781_15205</name>
</gene>
<evidence type="ECO:0000256" key="1">
    <source>
        <dbReference type="SAM" id="MobiDB-lite"/>
    </source>
</evidence>
<organism evidence="2 3">
    <name type="scientific">Pontibacillus halophilus JSM 076056 = DSM 19796</name>
    <dbReference type="NCBI Taxonomy" id="1385510"/>
    <lineage>
        <taxon>Bacteria</taxon>
        <taxon>Bacillati</taxon>
        <taxon>Bacillota</taxon>
        <taxon>Bacilli</taxon>
        <taxon>Bacillales</taxon>
        <taxon>Bacillaceae</taxon>
        <taxon>Pontibacillus</taxon>
    </lineage>
</organism>
<dbReference type="STRING" id="1385510.GCA_000425205_01815"/>
<protein>
    <recommendedName>
        <fullName evidence="4">DUF3941 domain-containing protein</fullName>
    </recommendedName>
</protein>
<dbReference type="EMBL" id="AVPE01000005">
    <property type="protein sequence ID" value="KGX92663.1"/>
    <property type="molecule type" value="Genomic_DNA"/>
</dbReference>
<sequence length="44" mass="5235">MTKNTQDSNKKAVDNQAKHELKNEQREKNRQDGKFQYSKKTDHS</sequence>
<dbReference type="RefSeq" id="WP_081658214.1">
    <property type="nucleotide sequence ID" value="NZ_AULI01000007.1"/>
</dbReference>
<reference evidence="2 3" key="1">
    <citation type="submission" date="2013-08" db="EMBL/GenBank/DDBJ databases">
        <authorList>
            <person name="Huang J."/>
            <person name="Wang G."/>
        </authorList>
    </citation>
    <scope>NUCLEOTIDE SEQUENCE [LARGE SCALE GENOMIC DNA]</scope>
    <source>
        <strain evidence="2 3">JSM 076056</strain>
    </source>
</reference>
<dbReference type="InterPro" id="IPR025077">
    <property type="entry name" value="DUF3941"/>
</dbReference>
<evidence type="ECO:0000313" key="3">
    <source>
        <dbReference type="Proteomes" id="UP000030528"/>
    </source>
</evidence>
<keyword evidence="3" id="KW-1185">Reference proteome</keyword>
<feature type="region of interest" description="Disordered" evidence="1">
    <location>
        <begin position="1"/>
        <end position="44"/>
    </location>
</feature>
<dbReference type="AlphaFoldDB" id="A0A0A5GN45"/>
<evidence type="ECO:0000313" key="2">
    <source>
        <dbReference type="EMBL" id="KGX92663.1"/>
    </source>
</evidence>